<dbReference type="EMBL" id="CAUYUJ010018674">
    <property type="protein sequence ID" value="CAK0885467.1"/>
    <property type="molecule type" value="Genomic_DNA"/>
</dbReference>
<protein>
    <submittedName>
        <fullName evidence="1">Uncharacterized protein</fullName>
    </submittedName>
</protein>
<feature type="non-terminal residue" evidence="1">
    <location>
        <position position="1"/>
    </location>
</feature>
<proteinExistence type="predicted"/>
<reference evidence="1" key="1">
    <citation type="submission" date="2023-10" db="EMBL/GenBank/DDBJ databases">
        <authorList>
            <person name="Chen Y."/>
            <person name="Shah S."/>
            <person name="Dougan E. K."/>
            <person name="Thang M."/>
            <person name="Chan C."/>
        </authorList>
    </citation>
    <scope>NUCLEOTIDE SEQUENCE [LARGE SCALE GENOMIC DNA]</scope>
</reference>
<name>A0ABN9WKE6_9DINO</name>
<gene>
    <name evidence="1" type="ORF">PCOR1329_LOCUS67080</name>
</gene>
<evidence type="ECO:0000313" key="2">
    <source>
        <dbReference type="Proteomes" id="UP001189429"/>
    </source>
</evidence>
<organism evidence="1 2">
    <name type="scientific">Prorocentrum cordatum</name>
    <dbReference type="NCBI Taxonomy" id="2364126"/>
    <lineage>
        <taxon>Eukaryota</taxon>
        <taxon>Sar</taxon>
        <taxon>Alveolata</taxon>
        <taxon>Dinophyceae</taxon>
        <taxon>Prorocentrales</taxon>
        <taxon>Prorocentraceae</taxon>
        <taxon>Prorocentrum</taxon>
    </lineage>
</organism>
<keyword evidence="2" id="KW-1185">Reference proteome</keyword>
<comment type="caution">
    <text evidence="1">The sequence shown here is derived from an EMBL/GenBank/DDBJ whole genome shotgun (WGS) entry which is preliminary data.</text>
</comment>
<evidence type="ECO:0000313" key="1">
    <source>
        <dbReference type="EMBL" id="CAK0885467.1"/>
    </source>
</evidence>
<dbReference type="Proteomes" id="UP001189429">
    <property type="component" value="Unassembled WGS sequence"/>
</dbReference>
<sequence length="130" mass="14445">GLGAVDVPALYFCREPGEAMRESPWLLGRYVRRATSPIELRRWGSGVAGFLNRFGSPLVDPRRVGDLVSEGSGLPAQQLLSRFLRCLLAMPRHVSGPRAVRFRKLVRSDVHRIAKAVYLCLICSRPMGSL</sequence>
<accession>A0ABN9WKE6</accession>